<feature type="binding site" evidence="7">
    <location>
        <position position="70"/>
    </location>
    <ligand>
        <name>tRNA</name>
        <dbReference type="ChEBI" id="CHEBI:17843"/>
    </ligand>
</feature>
<comment type="function">
    <text evidence="7">Catalyzes the release of premature peptidyl moieties from peptidyl-tRNA molecules trapped in stalled 50S ribosomal subunits, and thus maintains levels of free tRNAs and 50S ribosomes.</text>
</comment>
<dbReference type="InterPro" id="IPR018171">
    <property type="entry name" value="Pept_tRNA_hydro_CS"/>
</dbReference>
<comment type="similarity">
    <text evidence="5 7 9">Belongs to the PTH family.</text>
</comment>
<keyword evidence="2 7" id="KW-0820">tRNA-binding</keyword>
<dbReference type="STRING" id="504487.JCM19538_1666"/>
<dbReference type="GO" id="GO:0004045">
    <property type="term" value="F:peptidyl-tRNA hydrolase activity"/>
    <property type="evidence" value="ECO:0007669"/>
    <property type="project" value="UniProtKB-UniRule"/>
</dbReference>
<dbReference type="GO" id="GO:0072344">
    <property type="term" value="P:rescue of stalled ribosome"/>
    <property type="evidence" value="ECO:0007669"/>
    <property type="project" value="UniProtKB-UniRule"/>
</dbReference>
<dbReference type="Proteomes" id="UP000029646">
    <property type="component" value="Unassembled WGS sequence"/>
</dbReference>
<feature type="site" description="Discriminates between blocked and unblocked aminoacyl-tRNA" evidence="7">
    <location>
        <position position="65"/>
    </location>
</feature>
<evidence type="ECO:0000313" key="12">
    <source>
        <dbReference type="Proteomes" id="UP000029641"/>
    </source>
</evidence>
<dbReference type="GO" id="GO:0000049">
    <property type="term" value="F:tRNA binding"/>
    <property type="evidence" value="ECO:0007669"/>
    <property type="project" value="UniProtKB-UniRule"/>
</dbReference>
<keyword evidence="3 7" id="KW-0378">Hydrolase</keyword>
<dbReference type="PANTHER" id="PTHR17224:SF1">
    <property type="entry name" value="PEPTIDYL-TRNA HYDROLASE"/>
    <property type="match status" value="1"/>
</dbReference>
<dbReference type="GO" id="GO:0006515">
    <property type="term" value="P:protein quality control for misfolded or incompletely synthesized proteins"/>
    <property type="evidence" value="ECO:0007669"/>
    <property type="project" value="UniProtKB-UniRule"/>
</dbReference>
<dbReference type="Pfam" id="PF01195">
    <property type="entry name" value="Pept_tRNA_hydro"/>
    <property type="match status" value="1"/>
</dbReference>
<dbReference type="GO" id="GO:0005737">
    <property type="term" value="C:cytoplasm"/>
    <property type="evidence" value="ECO:0007669"/>
    <property type="project" value="UniProtKB-SubCell"/>
</dbReference>
<evidence type="ECO:0000313" key="11">
    <source>
        <dbReference type="EMBL" id="GAL72000.1"/>
    </source>
</evidence>
<evidence type="ECO:0000256" key="8">
    <source>
        <dbReference type="RuleBase" id="RU000673"/>
    </source>
</evidence>
<keyword evidence="7" id="KW-0963">Cytoplasm</keyword>
<name>A0A090WJS1_9FLAO</name>
<proteinExistence type="inferred from homology"/>
<protein>
    <recommendedName>
        <fullName evidence="6 7">Peptidyl-tRNA hydrolase</fullName>
        <shortName evidence="7">Pth</shortName>
        <ecNumber evidence="1 7">3.1.1.29</ecNumber>
    </recommendedName>
</protein>
<dbReference type="InterPro" id="IPR036416">
    <property type="entry name" value="Pept_tRNA_hydro_sf"/>
</dbReference>
<feature type="active site" description="Proton acceptor" evidence="7">
    <location>
        <position position="75"/>
    </location>
</feature>
<dbReference type="NCBIfam" id="TIGR00447">
    <property type="entry name" value="pth"/>
    <property type="match status" value="1"/>
</dbReference>
<keyword evidence="4 7" id="KW-0694">RNA-binding</keyword>
<comment type="subcellular location">
    <subcellularLocation>
        <location evidence="7">Cytoplasm</location>
    </subcellularLocation>
</comment>
<dbReference type="Proteomes" id="UP000029641">
    <property type="component" value="Unassembled WGS sequence"/>
</dbReference>
<dbReference type="EC" id="3.1.1.29" evidence="1 7"/>
<evidence type="ECO:0000256" key="7">
    <source>
        <dbReference type="HAMAP-Rule" id="MF_00083"/>
    </source>
</evidence>
<dbReference type="EMBL" id="BBNS01000018">
    <property type="protein sequence ID" value="GAL72000.1"/>
    <property type="molecule type" value="Genomic_DNA"/>
</dbReference>
<dbReference type="PANTHER" id="PTHR17224">
    <property type="entry name" value="PEPTIDYL-TRNA HYDROLASE"/>
    <property type="match status" value="1"/>
</dbReference>
<organism evidence="10 12">
    <name type="scientific">Jejuia pallidilutea</name>
    <dbReference type="NCBI Taxonomy" id="504487"/>
    <lineage>
        <taxon>Bacteria</taxon>
        <taxon>Pseudomonadati</taxon>
        <taxon>Bacteroidota</taxon>
        <taxon>Flavobacteriia</taxon>
        <taxon>Flavobacteriales</taxon>
        <taxon>Flavobacteriaceae</taxon>
        <taxon>Jejuia</taxon>
    </lineage>
</organism>
<comment type="caution">
    <text evidence="10">The sequence shown here is derived from an EMBL/GenBank/DDBJ whole genome shotgun (WGS) entry which is preliminary data.</text>
</comment>
<feature type="site" description="Stabilizes the basic form of H active site to accept a proton" evidence="7">
    <location>
        <position position="146"/>
    </location>
</feature>
<evidence type="ECO:0000256" key="4">
    <source>
        <dbReference type="ARBA" id="ARBA00022884"/>
    </source>
</evidence>
<dbReference type="PROSITE" id="PS01195">
    <property type="entry name" value="PEPT_TRNA_HYDROL_1"/>
    <property type="match status" value="1"/>
</dbReference>
<feature type="binding site" evidence="7">
    <location>
        <position position="121"/>
    </location>
    <ligand>
        <name>tRNA</name>
        <dbReference type="ChEBI" id="CHEBI:17843"/>
    </ligand>
</feature>
<evidence type="ECO:0000256" key="5">
    <source>
        <dbReference type="ARBA" id="ARBA00038063"/>
    </source>
</evidence>
<dbReference type="eggNOG" id="COG0193">
    <property type="taxonomic scope" value="Bacteria"/>
</dbReference>
<comment type="subunit">
    <text evidence="7">Monomer.</text>
</comment>
<accession>A0A090WJS1</accession>
<dbReference type="AlphaFoldDB" id="A0A090WJS1"/>
<evidence type="ECO:0000313" key="13">
    <source>
        <dbReference type="Proteomes" id="UP000029646"/>
    </source>
</evidence>
<dbReference type="FunFam" id="3.40.50.1470:FF:000001">
    <property type="entry name" value="Peptidyl-tRNA hydrolase"/>
    <property type="match status" value="1"/>
</dbReference>
<dbReference type="HAMAP" id="MF_00083">
    <property type="entry name" value="Pept_tRNA_hydro_bact"/>
    <property type="match status" value="1"/>
</dbReference>
<comment type="catalytic activity">
    <reaction evidence="7 8">
        <text>an N-acyl-L-alpha-aminoacyl-tRNA + H2O = an N-acyl-L-amino acid + a tRNA + H(+)</text>
        <dbReference type="Rhea" id="RHEA:54448"/>
        <dbReference type="Rhea" id="RHEA-COMP:10123"/>
        <dbReference type="Rhea" id="RHEA-COMP:13883"/>
        <dbReference type="ChEBI" id="CHEBI:15377"/>
        <dbReference type="ChEBI" id="CHEBI:15378"/>
        <dbReference type="ChEBI" id="CHEBI:59874"/>
        <dbReference type="ChEBI" id="CHEBI:78442"/>
        <dbReference type="ChEBI" id="CHEBI:138191"/>
        <dbReference type="EC" id="3.1.1.29"/>
    </reaction>
</comment>
<dbReference type="SUPFAM" id="SSF53178">
    <property type="entry name" value="Peptidyl-tRNA hydrolase-like"/>
    <property type="match status" value="1"/>
</dbReference>
<evidence type="ECO:0000256" key="1">
    <source>
        <dbReference type="ARBA" id="ARBA00013260"/>
    </source>
</evidence>
<evidence type="ECO:0000256" key="9">
    <source>
        <dbReference type="RuleBase" id="RU004320"/>
    </source>
</evidence>
<evidence type="ECO:0000256" key="6">
    <source>
        <dbReference type="ARBA" id="ARBA00050038"/>
    </source>
</evidence>
<evidence type="ECO:0000256" key="3">
    <source>
        <dbReference type="ARBA" id="ARBA00022801"/>
    </source>
</evidence>
<dbReference type="EMBL" id="BBNR01000012">
    <property type="protein sequence ID" value="GAL67707.1"/>
    <property type="molecule type" value="Genomic_DNA"/>
</dbReference>
<dbReference type="PROSITE" id="PS01196">
    <property type="entry name" value="PEPT_TRNA_HYDROL_2"/>
    <property type="match status" value="1"/>
</dbReference>
<evidence type="ECO:0000313" key="10">
    <source>
        <dbReference type="EMBL" id="GAL67707.1"/>
    </source>
</evidence>
<gene>
    <name evidence="7" type="primary">pth</name>
    <name evidence="10" type="ORF">JCM19301_994</name>
    <name evidence="11" type="ORF">JCM19302_345</name>
</gene>
<dbReference type="CDD" id="cd00462">
    <property type="entry name" value="PTH"/>
    <property type="match status" value="1"/>
</dbReference>
<dbReference type="Gene3D" id="3.40.50.1470">
    <property type="entry name" value="Peptidyl-tRNA hydrolase"/>
    <property type="match status" value="1"/>
</dbReference>
<dbReference type="InterPro" id="IPR001328">
    <property type="entry name" value="Pept_tRNA_hydro"/>
</dbReference>
<feature type="binding site" evidence="7">
    <location>
        <position position="119"/>
    </location>
    <ligand>
        <name>tRNA</name>
        <dbReference type="ChEBI" id="CHEBI:17843"/>
    </ligand>
</feature>
<evidence type="ECO:0000256" key="2">
    <source>
        <dbReference type="ARBA" id="ARBA00022555"/>
    </source>
</evidence>
<comment type="function">
    <text evidence="7">Hydrolyzes ribosome-free peptidyl-tRNAs (with 1 or more amino acids incorporated), which drop off the ribosome during protein synthesis, or as a result of ribosome stalling.</text>
</comment>
<sequence length="242" mass="27851">MKLCFEKLKRIQNIKLNKSRFFAGFIVLYLCKKKMYRFLLKLFKSKKPKEDQDPMKNFLIVGLGNIGEKYEETRHNIGFKILDHFAKKEAFSFETQKLGAIATFKLKGRTLILLKPSTYMNLSGKAVTYWLTKEKVPLENLLVITDDLNLPFGSLRLKTKGSDGGHNGLKDIQDKLNTTKYNRFRFGISDAFSKGRQVDYVLGEWGETEKEQLPERLEKSVELIKSFALAGVNNTMNSFNGK</sequence>
<feature type="binding site" evidence="7">
    <location>
        <position position="167"/>
    </location>
    <ligand>
        <name>tRNA</name>
        <dbReference type="ChEBI" id="CHEBI:17843"/>
    </ligand>
</feature>
<reference evidence="12 13" key="1">
    <citation type="journal article" date="2014" name="Genome Announc.">
        <title>Draft Genome Sequence of Marine Flavobacterium Jejuia pallidilutea Strain 11shimoA1 and Pigmentation Mutants.</title>
        <authorList>
            <person name="Takatani N."/>
            <person name="Nakanishi M."/>
            <person name="Meirelles P."/>
            <person name="Mino S."/>
            <person name="Suda W."/>
            <person name="Oshima K."/>
            <person name="Hattori M."/>
            <person name="Ohkuma M."/>
            <person name="Hosokawa M."/>
            <person name="Miyashita K."/>
            <person name="Thompson F.L."/>
            <person name="Niwa A."/>
            <person name="Sawabe T."/>
            <person name="Sawabe T."/>
        </authorList>
    </citation>
    <scope>NUCLEOTIDE SEQUENCE [LARGE SCALE GENOMIC DNA]</scope>
    <source>
        <strain evidence="10 12">JCM 19301</strain>
        <strain evidence="11">JCM 19302</strain>
        <strain evidence="13">JCM19302</strain>
    </source>
</reference>